<feature type="region of interest" description="Disordered" evidence="9">
    <location>
        <begin position="931"/>
        <end position="984"/>
    </location>
</feature>
<evidence type="ECO:0000256" key="7">
    <source>
        <dbReference type="ARBA" id="ARBA00061030"/>
    </source>
</evidence>
<dbReference type="GO" id="GO:0005874">
    <property type="term" value="C:microtubule"/>
    <property type="evidence" value="ECO:0007669"/>
    <property type="project" value="UniProtKB-KW"/>
</dbReference>
<dbReference type="SUPFAM" id="SSF47769">
    <property type="entry name" value="SAM/Pointed domain"/>
    <property type="match status" value="1"/>
</dbReference>
<feature type="region of interest" description="Disordered" evidence="9">
    <location>
        <begin position="803"/>
        <end position="911"/>
    </location>
</feature>
<dbReference type="EMBL" id="NEDP02004063">
    <property type="protein sequence ID" value="OWF46911.1"/>
    <property type="molecule type" value="Genomic_DNA"/>
</dbReference>
<evidence type="ECO:0000313" key="11">
    <source>
        <dbReference type="EMBL" id="OWF46911.1"/>
    </source>
</evidence>
<dbReference type="GO" id="GO:0005524">
    <property type="term" value="F:ATP binding"/>
    <property type="evidence" value="ECO:0007669"/>
    <property type="project" value="UniProtKB-UniRule"/>
</dbReference>
<dbReference type="GO" id="GO:0007019">
    <property type="term" value="P:microtubule depolymerization"/>
    <property type="evidence" value="ECO:0007669"/>
    <property type="project" value="TreeGrafter"/>
</dbReference>
<feature type="compositionally biased region" description="Polar residues" evidence="9">
    <location>
        <begin position="644"/>
        <end position="654"/>
    </location>
</feature>
<dbReference type="InterPro" id="IPR001752">
    <property type="entry name" value="Kinesin_motor_dom"/>
</dbReference>
<feature type="domain" description="Kinesin motor" evidence="10">
    <location>
        <begin position="217"/>
        <end position="540"/>
    </location>
</feature>
<feature type="region of interest" description="Disordered" evidence="9">
    <location>
        <begin position="140"/>
        <end position="180"/>
    </location>
</feature>
<dbReference type="FunFam" id="3.40.850.10:FF:000012">
    <property type="entry name" value="Kinesin-like protein"/>
    <property type="match status" value="1"/>
</dbReference>
<feature type="compositionally biased region" description="Polar residues" evidence="9">
    <location>
        <begin position="65"/>
        <end position="75"/>
    </location>
</feature>
<evidence type="ECO:0000256" key="9">
    <source>
        <dbReference type="SAM" id="MobiDB-lite"/>
    </source>
</evidence>
<keyword evidence="6" id="KW-0963">Cytoplasm</keyword>
<dbReference type="InterPro" id="IPR013761">
    <property type="entry name" value="SAM/pointed_sf"/>
</dbReference>
<gene>
    <name evidence="11" type="ORF">KP79_PYT14950</name>
</gene>
<proteinExistence type="inferred from homology"/>
<feature type="compositionally biased region" description="Low complexity" evidence="9">
    <location>
        <begin position="140"/>
        <end position="149"/>
    </location>
</feature>
<accession>A0A210QE05</accession>
<keyword evidence="12" id="KW-1185">Reference proteome</keyword>
<dbReference type="PROSITE" id="PS50067">
    <property type="entry name" value="KINESIN_MOTOR_2"/>
    <property type="match status" value="1"/>
</dbReference>
<dbReference type="GO" id="GO:0003777">
    <property type="term" value="F:microtubule motor activity"/>
    <property type="evidence" value="ECO:0007669"/>
    <property type="project" value="InterPro"/>
</dbReference>
<feature type="binding site" evidence="8">
    <location>
        <begin position="307"/>
        <end position="314"/>
    </location>
    <ligand>
        <name>ATP</name>
        <dbReference type="ChEBI" id="CHEBI:30616"/>
    </ligand>
</feature>
<reference evidence="11 12" key="1">
    <citation type="journal article" date="2017" name="Nat. Ecol. Evol.">
        <title>Scallop genome provides insights into evolution of bilaterian karyotype and development.</title>
        <authorList>
            <person name="Wang S."/>
            <person name="Zhang J."/>
            <person name="Jiao W."/>
            <person name="Li J."/>
            <person name="Xun X."/>
            <person name="Sun Y."/>
            <person name="Guo X."/>
            <person name="Huan P."/>
            <person name="Dong B."/>
            <person name="Zhang L."/>
            <person name="Hu X."/>
            <person name="Sun X."/>
            <person name="Wang J."/>
            <person name="Zhao C."/>
            <person name="Wang Y."/>
            <person name="Wang D."/>
            <person name="Huang X."/>
            <person name="Wang R."/>
            <person name="Lv J."/>
            <person name="Li Y."/>
            <person name="Zhang Z."/>
            <person name="Liu B."/>
            <person name="Lu W."/>
            <person name="Hui Y."/>
            <person name="Liang J."/>
            <person name="Zhou Z."/>
            <person name="Hou R."/>
            <person name="Li X."/>
            <person name="Liu Y."/>
            <person name="Li H."/>
            <person name="Ning X."/>
            <person name="Lin Y."/>
            <person name="Zhao L."/>
            <person name="Xing Q."/>
            <person name="Dou J."/>
            <person name="Li Y."/>
            <person name="Mao J."/>
            <person name="Guo H."/>
            <person name="Dou H."/>
            <person name="Li T."/>
            <person name="Mu C."/>
            <person name="Jiang W."/>
            <person name="Fu Q."/>
            <person name="Fu X."/>
            <person name="Miao Y."/>
            <person name="Liu J."/>
            <person name="Yu Q."/>
            <person name="Li R."/>
            <person name="Liao H."/>
            <person name="Li X."/>
            <person name="Kong Y."/>
            <person name="Jiang Z."/>
            <person name="Chourrout D."/>
            <person name="Li R."/>
            <person name="Bao Z."/>
        </authorList>
    </citation>
    <scope>NUCLEOTIDE SEQUENCE [LARGE SCALE GENOMIC DNA]</scope>
    <source>
        <strain evidence="11 12">PY_sf001</strain>
    </source>
</reference>
<keyword evidence="3 8" id="KW-0547">Nucleotide-binding</keyword>
<protein>
    <submittedName>
        <fullName evidence="11">Kinesin-like protein KIF24</fullName>
    </submittedName>
</protein>
<evidence type="ECO:0000259" key="10">
    <source>
        <dbReference type="PROSITE" id="PS50067"/>
    </source>
</evidence>
<evidence type="ECO:0000256" key="4">
    <source>
        <dbReference type="ARBA" id="ARBA00022840"/>
    </source>
</evidence>
<feature type="region of interest" description="Disordered" evidence="9">
    <location>
        <begin position="1154"/>
        <end position="1192"/>
    </location>
</feature>
<feature type="compositionally biased region" description="Polar residues" evidence="9">
    <location>
        <begin position="1170"/>
        <end position="1192"/>
    </location>
</feature>
<evidence type="ECO:0000256" key="1">
    <source>
        <dbReference type="ARBA" id="ARBA00004245"/>
    </source>
</evidence>
<sequence>MGTLFECLREARLEKYYPTLRVNGITKSESLAKLTLEDCEAIGVTSTEDKRRLIELINIIKSVHQSESPNVTPPRTNAGARPSSARKRNRSPAYTAQSQMSGYALSATNNVRVRENQPTAQAHSGNQFLSRAEIFDLVSSSDESSSEGSAHSDYEPAKKHLNAASVSPPPPRIRKSAVSRVRQSGYNYGVPKAGSIAQSVSKTKARGAEGGLLGDERIRVCVRKRPMNKREIKNKEEDICKAESTTTLTVNEPKQAVDLTAYTLEHEFIFDEVFDEKCSNEDVYVRAARPLVSNIFTGGSATCFAYGQTGAGKTHTMIGTRDVPGLYLLASHDIFSIIESKQYGSDLKVWVSFFEIYCGQLFDLLNKRNRLHAREDGSHHVCITGLTETQVQNVAAIMQVLEYGNSVRSKGVTGVNPDSSRSHAVLQIEIRNSQDKRVGRMSFIDLAGSERASDMTETDRQTRMEGAEINQSLLALKECIRSIDQDSKHTPFRQSKLTHILKDSFVGNSRTCMIANFSPTNISGEHTLNTLRYADRVKELRRDPGAGGTRASLATNILMNIPLQAPSVFQPSNVLCSSTPMRHRSSRQSSSRVVSDIALDPNETPIKGHGMRRKVVPKNIAKSESSKPSRSVASRLSVVRHTGPSKSSSPVTSRRNLRAEAACQDSSTDDTPEHTESDSNNITVPNRQRVGIGASNVPITHSQDTDNDFPTTDFNNEEMLNDLNKTGGKRTETGQTMPMGETSTATASQAVTGGVHLSTAGHPLPMIEQGKASHGASSCTNNHAIPILRNKKYTESPRVTIASVSSTGADQPSPSSRNIQGSGSSGAVAKGPKVSDTLPQRHSRPSSEFNDSFEDDLLFEGTNRVPDSARGYPRKPSTGESNLQNSGGDNNSPNLGLSRGRDAPFKVPQDNLTTPAIPAVLTAISSDLTTFSQRSPGRIGNNRFHKPEPPQGLPSNNRPPFTKEKTSENPMASRPRILRTPPPVVSESLMESPEYQGRSKVSAPFSVSHQPYRNFNDNGANTNRLSPHNVARQTNVRENNRDNIDQEVELPSTGEWYATPAHFDTHMSVQKSSNFVSQSSSKLQPGAFFSKYKEFTSNITPEKPYEDYFDEEETEIKGVDGDMSEFLTVQRRQTTPENRKVDTASRQNVASRLRSVFFKPPSENSELHGPSTSKPSESKSVTSDSGLAVSVSDSPQAVRTCWDSSTNPVLNVPSPQSITIPTLLQGSSHNLLEIDKIPALFDPSNKENILATKYHQDGTVSFSSSSSHDSRSENSVASGGRSANNSSAIKTEKLTVGSAFSPIHPQPVTSSNRLTKSVAVGIVSKDILQPKALTMSTDNAGNGRRRTISDESIPTDPRQRLISAHEDQLAVVTSLCKLEMKLLLGAKAGTKTYDEYVDKVSNILSQKMAAMQLLQEHIKSYTAFQVHRGADSS</sequence>
<keyword evidence="4 8" id="KW-0067">ATP-binding</keyword>
<feature type="compositionally biased region" description="Low complexity" evidence="9">
    <location>
        <begin position="1261"/>
        <end position="1288"/>
    </location>
</feature>
<organism evidence="11 12">
    <name type="scientific">Mizuhopecten yessoensis</name>
    <name type="common">Japanese scallop</name>
    <name type="synonym">Patinopecten yessoensis</name>
    <dbReference type="NCBI Taxonomy" id="6573"/>
    <lineage>
        <taxon>Eukaryota</taxon>
        <taxon>Metazoa</taxon>
        <taxon>Spiralia</taxon>
        <taxon>Lophotrochozoa</taxon>
        <taxon>Mollusca</taxon>
        <taxon>Bivalvia</taxon>
        <taxon>Autobranchia</taxon>
        <taxon>Pteriomorphia</taxon>
        <taxon>Pectinida</taxon>
        <taxon>Pectinoidea</taxon>
        <taxon>Pectinidae</taxon>
        <taxon>Mizuhopecten</taxon>
    </lineage>
</organism>
<feature type="region of interest" description="Disordered" evidence="9">
    <location>
        <begin position="65"/>
        <end position="101"/>
    </location>
</feature>
<dbReference type="PRINTS" id="PR00380">
    <property type="entry name" value="KINESINHEAVY"/>
</dbReference>
<dbReference type="CDD" id="cd01367">
    <property type="entry name" value="KISc_KIF2_like"/>
    <property type="match status" value="1"/>
</dbReference>
<evidence type="ECO:0000256" key="3">
    <source>
        <dbReference type="ARBA" id="ARBA00022741"/>
    </source>
</evidence>
<dbReference type="Proteomes" id="UP000242188">
    <property type="component" value="Unassembled WGS sequence"/>
</dbReference>
<dbReference type="PANTHER" id="PTHR47971">
    <property type="entry name" value="KINESIN-RELATED PROTEIN 6"/>
    <property type="match status" value="1"/>
</dbReference>
<keyword evidence="6" id="KW-0206">Cytoskeleton</keyword>
<dbReference type="GO" id="GO:0008017">
    <property type="term" value="F:microtubule binding"/>
    <property type="evidence" value="ECO:0007669"/>
    <property type="project" value="InterPro"/>
</dbReference>
<keyword evidence="2" id="KW-0493">Microtubule</keyword>
<comment type="subcellular location">
    <subcellularLocation>
        <location evidence="1">Cytoplasm</location>
        <location evidence="1">Cytoskeleton</location>
    </subcellularLocation>
</comment>
<name>A0A210QE05_MIZYE</name>
<dbReference type="OrthoDB" id="3176171at2759"/>
<evidence type="ECO:0000256" key="8">
    <source>
        <dbReference type="PROSITE-ProRule" id="PRU00283"/>
    </source>
</evidence>
<dbReference type="SUPFAM" id="SSF52540">
    <property type="entry name" value="P-loop containing nucleoside triphosphate hydrolases"/>
    <property type="match status" value="1"/>
</dbReference>
<dbReference type="InterPro" id="IPR036961">
    <property type="entry name" value="Kinesin_motor_dom_sf"/>
</dbReference>
<dbReference type="GO" id="GO:0007018">
    <property type="term" value="P:microtubule-based movement"/>
    <property type="evidence" value="ECO:0007669"/>
    <property type="project" value="InterPro"/>
</dbReference>
<dbReference type="SMART" id="SM00129">
    <property type="entry name" value="KISc"/>
    <property type="match status" value="1"/>
</dbReference>
<dbReference type="PROSITE" id="PS00411">
    <property type="entry name" value="KINESIN_MOTOR_1"/>
    <property type="match status" value="1"/>
</dbReference>
<feature type="compositionally biased region" description="Polar residues" evidence="9">
    <location>
        <begin position="92"/>
        <end position="101"/>
    </location>
</feature>
<feature type="region of interest" description="Disordered" evidence="9">
    <location>
        <begin position="1259"/>
        <end position="1288"/>
    </location>
</feature>
<evidence type="ECO:0000256" key="6">
    <source>
        <dbReference type="ARBA" id="ARBA00023212"/>
    </source>
</evidence>
<feature type="compositionally biased region" description="Polar residues" evidence="9">
    <location>
        <begin position="878"/>
        <end position="895"/>
    </location>
</feature>
<comment type="similarity">
    <text evidence="7">Belongs to the TRAFAC class myosin-kinesin ATPase superfamily. Kinesin family. KIN-13 subfamily.</text>
</comment>
<feature type="compositionally biased region" description="Low complexity" evidence="9">
    <location>
        <begin position="629"/>
        <end position="640"/>
    </location>
</feature>
<evidence type="ECO:0000256" key="5">
    <source>
        <dbReference type="ARBA" id="ARBA00023175"/>
    </source>
</evidence>
<dbReference type="InterPro" id="IPR027417">
    <property type="entry name" value="P-loop_NTPase"/>
</dbReference>
<dbReference type="Gene3D" id="3.40.850.10">
    <property type="entry name" value="Kinesin motor domain"/>
    <property type="match status" value="1"/>
</dbReference>
<evidence type="ECO:0000313" key="12">
    <source>
        <dbReference type="Proteomes" id="UP000242188"/>
    </source>
</evidence>
<dbReference type="Pfam" id="PF00225">
    <property type="entry name" value="Kinesin"/>
    <property type="match status" value="1"/>
</dbReference>
<evidence type="ECO:0000256" key="2">
    <source>
        <dbReference type="ARBA" id="ARBA00022701"/>
    </source>
</evidence>
<dbReference type="PANTHER" id="PTHR47971:SF20">
    <property type="entry name" value="KINESIN-LIKE PROTEIN KIF24"/>
    <property type="match status" value="1"/>
</dbReference>
<dbReference type="Gene3D" id="1.10.150.50">
    <property type="entry name" value="Transcription Factor, Ets-1"/>
    <property type="match status" value="1"/>
</dbReference>
<feature type="region of interest" description="Disordered" evidence="9">
    <location>
        <begin position="578"/>
        <end position="686"/>
    </location>
</feature>
<keyword evidence="5 8" id="KW-0505">Motor protein</keyword>
<dbReference type="InterPro" id="IPR027640">
    <property type="entry name" value="Kinesin-like_fam"/>
</dbReference>
<dbReference type="STRING" id="6573.A0A210QE05"/>
<dbReference type="InterPro" id="IPR019821">
    <property type="entry name" value="Kinesin_motor_CS"/>
</dbReference>
<comment type="caution">
    <text evidence="11">The sequence shown here is derived from an EMBL/GenBank/DDBJ whole genome shotgun (WGS) entry which is preliminary data.</text>
</comment>
<feature type="compositionally biased region" description="Polar residues" evidence="9">
    <location>
        <begin position="803"/>
        <end position="822"/>
    </location>
</feature>